<sequence>MEGHVVVVMLDPGGVAAEDQRIELGDVLVTMYGQHLRQNASQIHSLRAQHDGQPVPVGVVKARLEDGSVYRPLQSILRHHGAGHLLPMLDHSNSVHSDPNSCNHSFFLDNPWCQLVYIGQCDVGSDGGVHLINQSIMHVLMRQSTTYKPTPVSMELAILT</sequence>
<evidence type="ECO:0000313" key="2">
    <source>
        <dbReference type="Proteomes" id="UP000272942"/>
    </source>
</evidence>
<dbReference type="AlphaFoldDB" id="A0A183B5G4"/>
<dbReference type="EMBL" id="UZAN01057600">
    <property type="protein sequence ID" value="VDP91721.1"/>
    <property type="molecule type" value="Genomic_DNA"/>
</dbReference>
<evidence type="ECO:0000313" key="3">
    <source>
        <dbReference type="WBParaSite" id="ECPE_0001448901-mRNA-1"/>
    </source>
</evidence>
<accession>A0A183B5G4</accession>
<dbReference type="WBParaSite" id="ECPE_0001448901-mRNA-1">
    <property type="protein sequence ID" value="ECPE_0001448901-mRNA-1"/>
    <property type="gene ID" value="ECPE_0001448901"/>
</dbReference>
<keyword evidence="2" id="KW-1185">Reference proteome</keyword>
<reference evidence="3" key="1">
    <citation type="submission" date="2016-06" db="UniProtKB">
        <authorList>
            <consortium name="WormBaseParasite"/>
        </authorList>
    </citation>
    <scope>IDENTIFICATION</scope>
</reference>
<proteinExistence type="predicted"/>
<organism evidence="3">
    <name type="scientific">Echinostoma caproni</name>
    <dbReference type="NCBI Taxonomy" id="27848"/>
    <lineage>
        <taxon>Eukaryota</taxon>
        <taxon>Metazoa</taxon>
        <taxon>Spiralia</taxon>
        <taxon>Lophotrochozoa</taxon>
        <taxon>Platyhelminthes</taxon>
        <taxon>Trematoda</taxon>
        <taxon>Digenea</taxon>
        <taxon>Plagiorchiida</taxon>
        <taxon>Echinostomata</taxon>
        <taxon>Echinostomatoidea</taxon>
        <taxon>Echinostomatidae</taxon>
        <taxon>Echinostoma</taxon>
    </lineage>
</organism>
<dbReference type="Proteomes" id="UP000272942">
    <property type="component" value="Unassembled WGS sequence"/>
</dbReference>
<evidence type="ECO:0000313" key="1">
    <source>
        <dbReference type="EMBL" id="VDP91721.1"/>
    </source>
</evidence>
<gene>
    <name evidence="1" type="ORF">ECPE_LOCUS14449</name>
</gene>
<dbReference type="OrthoDB" id="9044749at2759"/>
<dbReference type="InterPro" id="IPR036034">
    <property type="entry name" value="PDZ_sf"/>
</dbReference>
<dbReference type="SUPFAM" id="SSF50156">
    <property type="entry name" value="PDZ domain-like"/>
    <property type="match status" value="1"/>
</dbReference>
<protein>
    <submittedName>
        <fullName evidence="3">PDZ domain-containing protein</fullName>
    </submittedName>
</protein>
<name>A0A183B5G4_9TREM</name>
<reference evidence="1 2" key="2">
    <citation type="submission" date="2018-11" db="EMBL/GenBank/DDBJ databases">
        <authorList>
            <consortium name="Pathogen Informatics"/>
        </authorList>
    </citation>
    <scope>NUCLEOTIDE SEQUENCE [LARGE SCALE GENOMIC DNA]</scope>
    <source>
        <strain evidence="1 2">Egypt</strain>
    </source>
</reference>